<dbReference type="Gene3D" id="1.20.1250.20">
    <property type="entry name" value="MFS general substrate transporter like domains"/>
    <property type="match status" value="2"/>
</dbReference>
<accession>A0A8X6UDE1</accession>
<dbReference type="GO" id="GO:0016020">
    <property type="term" value="C:membrane"/>
    <property type="evidence" value="ECO:0007669"/>
    <property type="project" value="UniProtKB-SubCell"/>
</dbReference>
<dbReference type="GO" id="GO:0022857">
    <property type="term" value="F:transmembrane transporter activity"/>
    <property type="evidence" value="ECO:0007669"/>
    <property type="project" value="InterPro"/>
</dbReference>
<dbReference type="FunFam" id="1.20.1250.20:FF:000049">
    <property type="entry name" value="Solute carrier family 15 member 2"/>
    <property type="match status" value="1"/>
</dbReference>
<feature type="transmembrane region" description="Helical" evidence="10">
    <location>
        <begin position="608"/>
        <end position="629"/>
    </location>
</feature>
<dbReference type="GO" id="GO:0015031">
    <property type="term" value="P:protein transport"/>
    <property type="evidence" value="ECO:0007669"/>
    <property type="project" value="UniProtKB-KW"/>
</dbReference>
<dbReference type="PANTHER" id="PTHR11654">
    <property type="entry name" value="OLIGOPEPTIDE TRANSPORTER-RELATED"/>
    <property type="match status" value="1"/>
</dbReference>
<feature type="transmembrane region" description="Helical" evidence="10">
    <location>
        <begin position="73"/>
        <end position="91"/>
    </location>
</feature>
<evidence type="ECO:0000256" key="6">
    <source>
        <dbReference type="ARBA" id="ARBA00022927"/>
    </source>
</evidence>
<dbReference type="Proteomes" id="UP000887013">
    <property type="component" value="Unassembled WGS sequence"/>
</dbReference>
<evidence type="ECO:0000256" key="9">
    <source>
        <dbReference type="ARBA" id="ARBA00078114"/>
    </source>
</evidence>
<dbReference type="AlphaFoldDB" id="A0A8X6UDE1"/>
<evidence type="ECO:0000313" key="12">
    <source>
        <dbReference type="Proteomes" id="UP000887013"/>
    </source>
</evidence>
<keyword evidence="4 10" id="KW-0812">Transmembrane</keyword>
<evidence type="ECO:0000256" key="7">
    <source>
        <dbReference type="ARBA" id="ARBA00022989"/>
    </source>
</evidence>
<dbReference type="EMBL" id="BMAW01076847">
    <property type="protein sequence ID" value="GFU03394.1"/>
    <property type="molecule type" value="Genomic_DNA"/>
</dbReference>
<organism evidence="11 12">
    <name type="scientific">Nephila pilipes</name>
    <name type="common">Giant wood spider</name>
    <name type="synonym">Nephila maculata</name>
    <dbReference type="NCBI Taxonomy" id="299642"/>
    <lineage>
        <taxon>Eukaryota</taxon>
        <taxon>Metazoa</taxon>
        <taxon>Ecdysozoa</taxon>
        <taxon>Arthropoda</taxon>
        <taxon>Chelicerata</taxon>
        <taxon>Arachnida</taxon>
        <taxon>Araneae</taxon>
        <taxon>Araneomorphae</taxon>
        <taxon>Entelegynae</taxon>
        <taxon>Araneoidea</taxon>
        <taxon>Nephilidae</taxon>
        <taxon>Nephila</taxon>
    </lineage>
</organism>
<comment type="subcellular location">
    <subcellularLocation>
        <location evidence="1">Membrane</location>
        <topology evidence="1">Multi-pass membrane protein</topology>
    </subcellularLocation>
</comment>
<proteinExistence type="inferred from homology"/>
<keyword evidence="6" id="KW-0653">Protein transport</keyword>
<feature type="transmembrane region" description="Helical" evidence="10">
    <location>
        <begin position="252"/>
        <end position="269"/>
    </location>
</feature>
<feature type="transmembrane region" description="Helical" evidence="10">
    <location>
        <begin position="636"/>
        <end position="660"/>
    </location>
</feature>
<dbReference type="Pfam" id="PF00854">
    <property type="entry name" value="PTR2"/>
    <property type="match status" value="2"/>
</dbReference>
<evidence type="ECO:0000256" key="2">
    <source>
        <dbReference type="ARBA" id="ARBA00005982"/>
    </source>
</evidence>
<feature type="transmembrane region" description="Helical" evidence="10">
    <location>
        <begin position="97"/>
        <end position="116"/>
    </location>
</feature>
<protein>
    <recommendedName>
        <fullName evidence="9">Oligopeptide transporter 1</fullName>
    </recommendedName>
</protein>
<feature type="transmembrane region" description="Helical" evidence="10">
    <location>
        <begin position="333"/>
        <end position="351"/>
    </location>
</feature>
<keyword evidence="12" id="KW-1185">Reference proteome</keyword>
<dbReference type="GO" id="GO:0015833">
    <property type="term" value="P:peptide transport"/>
    <property type="evidence" value="ECO:0007669"/>
    <property type="project" value="UniProtKB-KW"/>
</dbReference>
<evidence type="ECO:0000313" key="11">
    <source>
        <dbReference type="EMBL" id="GFU03394.1"/>
    </source>
</evidence>
<keyword evidence="8 10" id="KW-0472">Membrane</keyword>
<comment type="similarity">
    <text evidence="2">Belongs to the major facilitator superfamily. Proton-dependent oligopeptide transporter (POT/PTR) (TC 2.A.17) family.</text>
</comment>
<dbReference type="OrthoDB" id="6427554at2759"/>
<gene>
    <name evidence="11" type="primary">slc15a2</name>
    <name evidence="11" type="ORF">NPIL_388161</name>
</gene>
<comment type="caution">
    <text evidence="11">The sequence shown here is derived from an EMBL/GenBank/DDBJ whole genome shotgun (WGS) entry which is preliminary data.</text>
</comment>
<dbReference type="InterPro" id="IPR000109">
    <property type="entry name" value="POT_fam"/>
</dbReference>
<keyword evidence="7 10" id="KW-1133">Transmembrane helix</keyword>
<feature type="transmembrane region" description="Helical" evidence="10">
    <location>
        <begin position="177"/>
        <end position="200"/>
    </location>
</feature>
<feature type="transmembrane region" description="Helical" evidence="10">
    <location>
        <begin position="300"/>
        <end position="321"/>
    </location>
</feature>
<evidence type="ECO:0000256" key="1">
    <source>
        <dbReference type="ARBA" id="ARBA00004141"/>
    </source>
</evidence>
<feature type="transmembrane region" description="Helical" evidence="10">
    <location>
        <begin position="137"/>
        <end position="157"/>
    </location>
</feature>
<dbReference type="SUPFAM" id="SSF103473">
    <property type="entry name" value="MFS general substrate transporter"/>
    <property type="match status" value="1"/>
</dbReference>
<evidence type="ECO:0000256" key="5">
    <source>
        <dbReference type="ARBA" id="ARBA00022856"/>
    </source>
</evidence>
<evidence type="ECO:0000256" key="3">
    <source>
        <dbReference type="ARBA" id="ARBA00022448"/>
    </source>
</evidence>
<reference evidence="11" key="1">
    <citation type="submission" date="2020-08" db="EMBL/GenBank/DDBJ databases">
        <title>Multicomponent nature underlies the extraordinary mechanical properties of spider dragline silk.</title>
        <authorList>
            <person name="Kono N."/>
            <person name="Nakamura H."/>
            <person name="Mori M."/>
            <person name="Yoshida Y."/>
            <person name="Ohtoshi R."/>
            <person name="Malay A.D."/>
            <person name="Moran D.A.P."/>
            <person name="Tomita M."/>
            <person name="Numata K."/>
            <person name="Arakawa K."/>
        </authorList>
    </citation>
    <scope>NUCLEOTIDE SEQUENCE</scope>
</reference>
<evidence type="ECO:0000256" key="10">
    <source>
        <dbReference type="SAM" id="Phobius"/>
    </source>
</evidence>
<dbReference type="InterPro" id="IPR036259">
    <property type="entry name" value="MFS_trans_sf"/>
</dbReference>
<evidence type="ECO:0000256" key="8">
    <source>
        <dbReference type="ARBA" id="ARBA00023136"/>
    </source>
</evidence>
<keyword evidence="3" id="KW-0813">Transport</keyword>
<evidence type="ECO:0000256" key="4">
    <source>
        <dbReference type="ARBA" id="ARBA00022692"/>
    </source>
</evidence>
<sequence>MVAICLLLGNVFCERFYFHGIRTILTLYLSIQLRFMDQRAVTIYHCYLGIAYIMPVIGAIISDGWLGKFRTIMYVYILYIFGNIIIVVGSIPSPLIIMTAVSLIGLVVISTGAGCVKPCLTAFGGDQFPNNQEKSRHFFFSALYFTIKCGSLISTFLTPFLRADVKCFGKKTCFPLAFFVPAVVNVIGLILFLMGSALYVKKPAEGSVILSVIQCVHYALQKRSMSNDGKKNHWLDYADDRYDTKLIRDIKCFLRILFLYIPLPMFWALTLQKGSRWVLQGTKMNSEVSGYFIKPDHMQALNPLIILFLIPLFDMVIYPYFTKKMLCHTPLQRITVGGLMTAFSFVIAALLERKIETERIDAPTEGQSVVDIVNNSPCFLEIESPIVNNLTSYGKMSFKEPLEKISIWRITPHDCKVENIVETEINFTKSFQITMVTIDSKNLQIHFSNDSHEKQESGDPRIRLMFSIDYEFNDKENASFILRGKETLHIFPDKMFRPGRVGFTEYYSLRPGTYDLLLPINETDHKGEGLRGIKVSPGGSYIVYVLQKASMNISQYQTMVTVSPNRVHLLWQLPQYIVMTAGEVMFSVTGLEFSYSQAPPSLKSLVQAVWLLTTAIGNLIIILLNLLVFEKESNEYFAHAGLMTLSMVIFGVSACFYRYARLDDKS</sequence>
<name>A0A8X6UDE1_NEPPI</name>
<keyword evidence="5" id="KW-0571">Peptide transport</keyword>
<feature type="transmembrane region" description="Helical" evidence="10">
    <location>
        <begin position="42"/>
        <end position="61"/>
    </location>
</feature>